<dbReference type="PANTHER" id="PTHR45837">
    <property type="entry name" value="VESICLE-TRAFFICKING PROTEIN SEC22B"/>
    <property type="match status" value="1"/>
</dbReference>
<dbReference type="EMBL" id="MLFT02000003">
    <property type="protein sequence ID" value="PHT53151.1"/>
    <property type="molecule type" value="Genomic_DNA"/>
</dbReference>
<feature type="transmembrane region" description="Helical" evidence="7">
    <location>
        <begin position="241"/>
        <end position="261"/>
    </location>
</feature>
<evidence type="ECO:0000313" key="10">
    <source>
        <dbReference type="Proteomes" id="UP000224567"/>
    </source>
</evidence>
<keyword evidence="5" id="KW-0175">Coiled coil</keyword>
<dbReference type="GO" id="GO:0005484">
    <property type="term" value="F:SNAP receptor activity"/>
    <property type="evidence" value="ECO:0007669"/>
    <property type="project" value="InterPro"/>
</dbReference>
<dbReference type="GO" id="GO:0015031">
    <property type="term" value="P:protein transport"/>
    <property type="evidence" value="ECO:0007669"/>
    <property type="project" value="UniProtKB-KW"/>
</dbReference>
<dbReference type="Proteomes" id="UP000224567">
    <property type="component" value="Unassembled WGS sequence"/>
</dbReference>
<accession>A0A2G2X743</accession>
<dbReference type="OrthoDB" id="1719357at2759"/>
<sequence>MVKVTIIGRVSDGMPLAQGPRHVVHEENDVLTTYKQQAEFILKEISLKALPSSKMTILVDHHCFKYFYSLIYFYISFLYAYFVLCILPGVCFTFHNYLFKMCLYFATPYFSYMVENGICYLTLCELSYPRKLAFHYLQDLQQELERLDRNLTDRIRKPYTFIKLDTIIGNIRKQYVDTRTQANLSKLNARCQKDLNIGTEELSLITERRRRVEMVERMMEAHISTSPVWDSKRLEIIALKWTPITILLVVASLLLWTGLVLQDDFR</sequence>
<dbReference type="InterPro" id="IPR011012">
    <property type="entry name" value="Longin-like_dom_sf"/>
</dbReference>
<dbReference type="Pfam" id="PF13774">
    <property type="entry name" value="Longin"/>
    <property type="match status" value="1"/>
</dbReference>
<keyword evidence="6 7" id="KW-0472">Membrane</keyword>
<keyword evidence="7" id="KW-0812">Transmembrane</keyword>
<dbReference type="STRING" id="33114.A0A2G2X743"/>
<dbReference type="InterPro" id="IPR010908">
    <property type="entry name" value="Longin_dom"/>
</dbReference>
<evidence type="ECO:0000256" key="5">
    <source>
        <dbReference type="ARBA" id="ARBA00023054"/>
    </source>
</evidence>
<dbReference type="GO" id="GO:0005789">
    <property type="term" value="C:endoplasmic reticulum membrane"/>
    <property type="evidence" value="ECO:0007669"/>
    <property type="project" value="UniProtKB-SubCell"/>
</dbReference>
<evidence type="ECO:0000259" key="8">
    <source>
        <dbReference type="PROSITE" id="PS50859"/>
    </source>
</evidence>
<keyword evidence="7" id="KW-1133">Transmembrane helix</keyword>
<reference evidence="10" key="2">
    <citation type="journal article" date="2017" name="J. Anim. Genet.">
        <title>Multiple reference genome sequences of hot pepper reveal the massive evolution of plant disease resistance genes by retroduplication.</title>
        <authorList>
            <person name="Kim S."/>
            <person name="Park J."/>
            <person name="Yeom S.-I."/>
            <person name="Kim Y.-M."/>
            <person name="Seo E."/>
            <person name="Kim K.-T."/>
            <person name="Kim M.-S."/>
            <person name="Lee J.M."/>
            <person name="Cheong K."/>
            <person name="Shin H.-S."/>
            <person name="Kim S.-B."/>
            <person name="Han K."/>
            <person name="Lee J."/>
            <person name="Park M."/>
            <person name="Lee H.-A."/>
            <person name="Lee H.-Y."/>
            <person name="Lee Y."/>
            <person name="Oh S."/>
            <person name="Lee J.H."/>
            <person name="Choi E."/>
            <person name="Choi E."/>
            <person name="Lee S.E."/>
            <person name="Jeon J."/>
            <person name="Kim H."/>
            <person name="Choi G."/>
            <person name="Song H."/>
            <person name="Lee J."/>
            <person name="Lee S.-C."/>
            <person name="Kwon J.-K."/>
            <person name="Lee H.-Y."/>
            <person name="Koo N."/>
            <person name="Hong Y."/>
            <person name="Kim R.W."/>
            <person name="Kang W.-H."/>
            <person name="Huh J.H."/>
            <person name="Kang B.-C."/>
            <person name="Yang T.-J."/>
            <person name="Lee Y.-H."/>
            <person name="Bennetzen J.L."/>
            <person name="Choi D."/>
        </authorList>
    </citation>
    <scope>NUCLEOTIDE SEQUENCE [LARGE SCALE GENOMIC DNA]</scope>
    <source>
        <strain evidence="10">cv. PBC81</strain>
    </source>
</reference>
<evidence type="ECO:0000256" key="1">
    <source>
        <dbReference type="ARBA" id="ARBA00004163"/>
    </source>
</evidence>
<keyword evidence="10" id="KW-1185">Reference proteome</keyword>
<evidence type="ECO:0000256" key="6">
    <source>
        <dbReference type="ARBA" id="ARBA00023136"/>
    </source>
</evidence>
<dbReference type="GO" id="GO:0006890">
    <property type="term" value="P:retrograde vesicle-mediated transport, Golgi to endoplasmic reticulum"/>
    <property type="evidence" value="ECO:0007669"/>
    <property type="project" value="InterPro"/>
</dbReference>
<evidence type="ECO:0000256" key="4">
    <source>
        <dbReference type="ARBA" id="ARBA00022927"/>
    </source>
</evidence>
<comment type="subcellular location">
    <subcellularLocation>
        <location evidence="1">Endoplasmic reticulum membrane</location>
        <topology evidence="1">Single-pass type IV membrane protein</topology>
    </subcellularLocation>
    <subcellularLocation>
        <location evidence="2">Golgi apparatus membrane</location>
    </subcellularLocation>
</comment>
<gene>
    <name evidence="9" type="ORF">CQW23_07613</name>
</gene>
<comment type="similarity">
    <text evidence="3">Belongs to the synaptobrevin family.</text>
</comment>
<reference evidence="9 10" key="1">
    <citation type="journal article" date="2017" name="Genome Biol.">
        <title>New reference genome sequences of hot pepper reveal the massive evolution of plant disease-resistance genes by retroduplication.</title>
        <authorList>
            <person name="Kim S."/>
            <person name="Park J."/>
            <person name="Yeom S.I."/>
            <person name="Kim Y.M."/>
            <person name="Seo E."/>
            <person name="Kim K.T."/>
            <person name="Kim M.S."/>
            <person name="Lee J.M."/>
            <person name="Cheong K."/>
            <person name="Shin H.S."/>
            <person name="Kim S.B."/>
            <person name="Han K."/>
            <person name="Lee J."/>
            <person name="Park M."/>
            <person name="Lee H.A."/>
            <person name="Lee H.Y."/>
            <person name="Lee Y."/>
            <person name="Oh S."/>
            <person name="Lee J.H."/>
            <person name="Choi E."/>
            <person name="Choi E."/>
            <person name="Lee S.E."/>
            <person name="Jeon J."/>
            <person name="Kim H."/>
            <person name="Choi G."/>
            <person name="Song H."/>
            <person name="Lee J."/>
            <person name="Lee S.C."/>
            <person name="Kwon J.K."/>
            <person name="Lee H.Y."/>
            <person name="Koo N."/>
            <person name="Hong Y."/>
            <person name="Kim R.W."/>
            <person name="Kang W.H."/>
            <person name="Huh J.H."/>
            <person name="Kang B.C."/>
            <person name="Yang T.J."/>
            <person name="Lee Y.H."/>
            <person name="Bennetzen J.L."/>
            <person name="Choi D."/>
        </authorList>
    </citation>
    <scope>NUCLEOTIDE SEQUENCE [LARGE SCALE GENOMIC DNA]</scope>
    <source>
        <strain evidence="10">cv. PBC81</strain>
    </source>
</reference>
<name>A0A2G2X743_CAPBA</name>
<feature type="transmembrane region" description="Helical" evidence="7">
    <location>
        <begin position="71"/>
        <end position="94"/>
    </location>
</feature>
<dbReference type="GO" id="GO:0006888">
    <property type="term" value="P:endoplasmic reticulum to Golgi vesicle-mediated transport"/>
    <property type="evidence" value="ECO:0007669"/>
    <property type="project" value="InterPro"/>
</dbReference>
<dbReference type="Gene3D" id="3.30.450.50">
    <property type="entry name" value="Longin domain"/>
    <property type="match status" value="2"/>
</dbReference>
<dbReference type="AlphaFoldDB" id="A0A2G2X743"/>
<protein>
    <recommendedName>
        <fullName evidence="8">Longin domain-containing protein</fullName>
    </recommendedName>
</protein>
<dbReference type="PROSITE" id="PS50859">
    <property type="entry name" value="LONGIN"/>
    <property type="match status" value="1"/>
</dbReference>
<feature type="domain" description="Longin" evidence="8">
    <location>
        <begin position="6"/>
        <end position="146"/>
    </location>
</feature>
<evidence type="ECO:0000256" key="3">
    <source>
        <dbReference type="ARBA" id="ARBA00008025"/>
    </source>
</evidence>
<dbReference type="SMART" id="SM01270">
    <property type="entry name" value="Longin"/>
    <property type="match status" value="1"/>
</dbReference>
<proteinExistence type="inferred from homology"/>
<organism evidence="9 10">
    <name type="scientific">Capsicum baccatum</name>
    <name type="common">Peruvian pepper</name>
    <dbReference type="NCBI Taxonomy" id="33114"/>
    <lineage>
        <taxon>Eukaryota</taxon>
        <taxon>Viridiplantae</taxon>
        <taxon>Streptophyta</taxon>
        <taxon>Embryophyta</taxon>
        <taxon>Tracheophyta</taxon>
        <taxon>Spermatophyta</taxon>
        <taxon>Magnoliopsida</taxon>
        <taxon>eudicotyledons</taxon>
        <taxon>Gunneridae</taxon>
        <taxon>Pentapetalae</taxon>
        <taxon>asterids</taxon>
        <taxon>lamiids</taxon>
        <taxon>Solanales</taxon>
        <taxon>Solanaceae</taxon>
        <taxon>Solanoideae</taxon>
        <taxon>Capsiceae</taxon>
        <taxon>Capsicum</taxon>
    </lineage>
</organism>
<dbReference type="SUPFAM" id="SSF64356">
    <property type="entry name" value="SNARE-like"/>
    <property type="match status" value="1"/>
</dbReference>
<evidence type="ECO:0000313" key="9">
    <source>
        <dbReference type="EMBL" id="PHT53151.1"/>
    </source>
</evidence>
<dbReference type="InterPro" id="IPR044565">
    <property type="entry name" value="Sec22"/>
</dbReference>
<evidence type="ECO:0000256" key="7">
    <source>
        <dbReference type="SAM" id="Phobius"/>
    </source>
</evidence>
<keyword evidence="4" id="KW-0813">Transport</keyword>
<comment type="caution">
    <text evidence="9">The sequence shown here is derived from an EMBL/GenBank/DDBJ whole genome shotgun (WGS) entry which is preliminary data.</text>
</comment>
<dbReference type="CDD" id="cd14824">
    <property type="entry name" value="Longin"/>
    <property type="match status" value="1"/>
</dbReference>
<evidence type="ECO:0000256" key="2">
    <source>
        <dbReference type="ARBA" id="ARBA00004394"/>
    </source>
</evidence>
<dbReference type="GO" id="GO:0000139">
    <property type="term" value="C:Golgi membrane"/>
    <property type="evidence" value="ECO:0007669"/>
    <property type="project" value="UniProtKB-SubCell"/>
</dbReference>
<keyword evidence="4" id="KW-0653">Protein transport</keyword>